<dbReference type="EMBL" id="CAJVPL010000327">
    <property type="protein sequence ID" value="CAG8483521.1"/>
    <property type="molecule type" value="Genomic_DNA"/>
</dbReference>
<organism evidence="1 2">
    <name type="scientific">Ambispora gerdemannii</name>
    <dbReference type="NCBI Taxonomy" id="144530"/>
    <lineage>
        <taxon>Eukaryota</taxon>
        <taxon>Fungi</taxon>
        <taxon>Fungi incertae sedis</taxon>
        <taxon>Mucoromycota</taxon>
        <taxon>Glomeromycotina</taxon>
        <taxon>Glomeromycetes</taxon>
        <taxon>Archaeosporales</taxon>
        <taxon>Ambisporaceae</taxon>
        <taxon>Ambispora</taxon>
    </lineage>
</organism>
<gene>
    <name evidence="1" type="ORF">AGERDE_LOCUS3361</name>
</gene>
<reference evidence="1" key="1">
    <citation type="submission" date="2021-06" db="EMBL/GenBank/DDBJ databases">
        <authorList>
            <person name="Kallberg Y."/>
            <person name="Tangrot J."/>
            <person name="Rosling A."/>
        </authorList>
    </citation>
    <scope>NUCLEOTIDE SEQUENCE</scope>
    <source>
        <strain evidence="1">MT106</strain>
    </source>
</reference>
<proteinExistence type="predicted"/>
<comment type="caution">
    <text evidence="1">The sequence shown here is derived from an EMBL/GenBank/DDBJ whole genome shotgun (WGS) entry which is preliminary data.</text>
</comment>
<evidence type="ECO:0000313" key="1">
    <source>
        <dbReference type="EMBL" id="CAG8483521.1"/>
    </source>
</evidence>
<dbReference type="AlphaFoldDB" id="A0A9N8Z8N1"/>
<keyword evidence="2" id="KW-1185">Reference proteome</keyword>
<sequence>MLESITPKLYGPTESVSENEINLPFPFNDAIRLIIFPSRRSALTTSSGVRYYFKDASDFKHSSNAKVIIKGLGASMFDKLHIEGLVGPSHEVLAVVPRAVQIAAL</sequence>
<accession>A0A9N8Z8N1</accession>
<name>A0A9N8Z8N1_9GLOM</name>
<evidence type="ECO:0000313" key="2">
    <source>
        <dbReference type="Proteomes" id="UP000789831"/>
    </source>
</evidence>
<dbReference type="Proteomes" id="UP000789831">
    <property type="component" value="Unassembled WGS sequence"/>
</dbReference>
<protein>
    <submittedName>
        <fullName evidence="1">6444_t:CDS:1</fullName>
    </submittedName>
</protein>